<comment type="caution">
    <text evidence="1">The sequence shown here is derived from an EMBL/GenBank/DDBJ whole genome shotgun (WGS) entry which is preliminary data.</text>
</comment>
<dbReference type="SUPFAM" id="SSF53335">
    <property type="entry name" value="S-adenosyl-L-methionine-dependent methyltransferases"/>
    <property type="match status" value="1"/>
</dbReference>
<dbReference type="EMBL" id="WIGN01000008">
    <property type="protein sequence ID" value="KAF6819713.1"/>
    <property type="molecule type" value="Genomic_DNA"/>
</dbReference>
<sequence length="179" mass="20771">MEDQWLYKERQAFDYIHARFIQSGVTDWKRLVTQAYNNLNPGGYLELQESDMAPMSDDGTLTRAHALHRFWTLINEAATRLGRPFIKVPTLKGILTEVGFEAVDMHEFKWPINAWHPHHERDPWILGMRNEENLKDGIEAMGMAPLTRGGGMSREEVTVFLTYVRKDVKNRGVHAYFPL</sequence>
<name>A0A8H6JVY1_9PEZI</name>
<organism evidence="1 2">
    <name type="scientific">Colletotrichum sojae</name>
    <dbReference type="NCBI Taxonomy" id="2175907"/>
    <lineage>
        <taxon>Eukaryota</taxon>
        <taxon>Fungi</taxon>
        <taxon>Dikarya</taxon>
        <taxon>Ascomycota</taxon>
        <taxon>Pezizomycotina</taxon>
        <taxon>Sordariomycetes</taxon>
        <taxon>Hypocreomycetidae</taxon>
        <taxon>Glomerellales</taxon>
        <taxon>Glomerellaceae</taxon>
        <taxon>Colletotrichum</taxon>
        <taxon>Colletotrichum orchidearum species complex</taxon>
    </lineage>
</organism>
<protein>
    <submittedName>
        <fullName evidence="1">UMTA protein</fullName>
    </submittedName>
</protein>
<gene>
    <name evidence="1" type="ORF">CSOJ01_01120</name>
</gene>
<dbReference type="AlphaFoldDB" id="A0A8H6JVY1"/>
<dbReference type="Proteomes" id="UP000652219">
    <property type="component" value="Unassembled WGS sequence"/>
</dbReference>
<evidence type="ECO:0000313" key="2">
    <source>
        <dbReference type="Proteomes" id="UP000652219"/>
    </source>
</evidence>
<reference evidence="1 2" key="1">
    <citation type="journal article" date="2020" name="Phytopathology">
        <title>Genome Sequence Resources of Colletotrichum truncatum, C. plurivorum, C. musicola, and C. sojae: Four Species Pathogenic to Soybean (Glycine max).</title>
        <authorList>
            <person name="Rogerio F."/>
            <person name="Boufleur T.R."/>
            <person name="Ciampi-Guillardi M."/>
            <person name="Sukno S.A."/>
            <person name="Thon M.R."/>
            <person name="Massola Junior N.S."/>
            <person name="Baroncelli R."/>
        </authorList>
    </citation>
    <scope>NUCLEOTIDE SEQUENCE [LARGE SCALE GENOMIC DNA]</scope>
    <source>
        <strain evidence="1 2">LFN0009</strain>
    </source>
</reference>
<dbReference type="InterPro" id="IPR029063">
    <property type="entry name" value="SAM-dependent_MTases_sf"/>
</dbReference>
<accession>A0A8H6JVY1</accession>
<dbReference type="Pfam" id="PF13489">
    <property type="entry name" value="Methyltransf_23"/>
    <property type="match status" value="1"/>
</dbReference>
<keyword evidence="2" id="KW-1185">Reference proteome</keyword>
<evidence type="ECO:0000313" key="1">
    <source>
        <dbReference type="EMBL" id="KAF6819713.1"/>
    </source>
</evidence>
<proteinExistence type="predicted"/>
<dbReference type="Gene3D" id="3.40.50.150">
    <property type="entry name" value="Vaccinia Virus protein VP39"/>
    <property type="match status" value="1"/>
</dbReference>